<dbReference type="Gene3D" id="3.60.21.10">
    <property type="match status" value="1"/>
</dbReference>
<evidence type="ECO:0000313" key="3">
    <source>
        <dbReference type="Proteomes" id="UP000503447"/>
    </source>
</evidence>
<dbReference type="PIRSF" id="PIRSF000887">
    <property type="entry name" value="Pesterase_MJ0037"/>
    <property type="match status" value="1"/>
</dbReference>
<evidence type="ECO:0000313" key="2">
    <source>
        <dbReference type="EMBL" id="QJW98379.1"/>
    </source>
</evidence>
<dbReference type="GO" id="GO:0016787">
    <property type="term" value="F:hydrolase activity"/>
    <property type="evidence" value="ECO:0007669"/>
    <property type="project" value="InterPro"/>
</dbReference>
<sequence length="213" mass="22926">MTAEVEIAGERLTLHPDRTLFWPRAKTLVIADPHFGKAETFRAAGVPVPGDSAEPLARLGAALDATAAEHLLVLGDFWHAPEGRTPGVVAELTAWRAARPGLGVQLVRGNHDRAGPPPDRWGDWVTELRAGPFVLAHFPEPTDDGYVLAGHLHPGVVLGRERLRLPCFWFGPRVGVLPAFGAFTGAANVPIRRGDRAFAVAGDAVVDVSRLRR</sequence>
<dbReference type="RefSeq" id="WP_171473581.1">
    <property type="nucleotide sequence ID" value="NZ_CP053452.2"/>
</dbReference>
<dbReference type="PANTHER" id="PTHR39323">
    <property type="entry name" value="BLR1149 PROTEIN"/>
    <property type="match status" value="1"/>
</dbReference>
<name>A0A6M5YWP9_9BACT</name>
<dbReference type="SUPFAM" id="SSF56300">
    <property type="entry name" value="Metallo-dependent phosphatases"/>
    <property type="match status" value="1"/>
</dbReference>
<evidence type="ECO:0000259" key="1">
    <source>
        <dbReference type="Pfam" id="PF00149"/>
    </source>
</evidence>
<feature type="domain" description="Calcineurin-like phosphoesterase" evidence="1">
    <location>
        <begin position="26"/>
        <end position="130"/>
    </location>
</feature>
<gene>
    <name evidence="2" type="ORF">FTUN_5969</name>
</gene>
<dbReference type="Proteomes" id="UP000503447">
    <property type="component" value="Chromosome"/>
</dbReference>
<protein>
    <recommendedName>
        <fullName evidence="1">Calcineurin-like phosphoesterase domain-containing protein</fullName>
    </recommendedName>
</protein>
<organism evidence="2 3">
    <name type="scientific">Frigoriglobus tundricola</name>
    <dbReference type="NCBI Taxonomy" id="2774151"/>
    <lineage>
        <taxon>Bacteria</taxon>
        <taxon>Pseudomonadati</taxon>
        <taxon>Planctomycetota</taxon>
        <taxon>Planctomycetia</taxon>
        <taxon>Gemmatales</taxon>
        <taxon>Gemmataceae</taxon>
        <taxon>Frigoriglobus</taxon>
    </lineage>
</organism>
<proteinExistence type="predicted"/>
<dbReference type="Pfam" id="PF00149">
    <property type="entry name" value="Metallophos"/>
    <property type="match status" value="1"/>
</dbReference>
<dbReference type="KEGG" id="ftj:FTUN_5969"/>
<dbReference type="NCBIfam" id="TIGR04123">
    <property type="entry name" value="P_estr_lig_assc"/>
    <property type="match status" value="1"/>
</dbReference>
<dbReference type="EMBL" id="CP053452">
    <property type="protein sequence ID" value="QJW98379.1"/>
    <property type="molecule type" value="Genomic_DNA"/>
</dbReference>
<dbReference type="InterPro" id="IPR026336">
    <property type="entry name" value="PdeM-like"/>
</dbReference>
<dbReference type="InterPro" id="IPR024173">
    <property type="entry name" value="Pesterase_MJ0037-like"/>
</dbReference>
<dbReference type="AlphaFoldDB" id="A0A6M5YWP9"/>
<dbReference type="InterPro" id="IPR004843">
    <property type="entry name" value="Calcineurin-like_PHP"/>
</dbReference>
<dbReference type="InterPro" id="IPR029052">
    <property type="entry name" value="Metallo-depent_PP-like"/>
</dbReference>
<dbReference type="PANTHER" id="PTHR39323:SF1">
    <property type="entry name" value="BLR1149 PROTEIN"/>
    <property type="match status" value="1"/>
</dbReference>
<reference evidence="3" key="1">
    <citation type="submission" date="2020-05" db="EMBL/GenBank/DDBJ databases">
        <title>Frigoriglobus tundricola gen. nov., sp. nov., a psychrotolerant cellulolytic planctomycete of the family Gemmataceae with two divergent copies of 16S rRNA gene.</title>
        <authorList>
            <person name="Kulichevskaya I.S."/>
            <person name="Ivanova A.A."/>
            <person name="Naumoff D.G."/>
            <person name="Beletsky A.V."/>
            <person name="Rijpstra W.I.C."/>
            <person name="Sinninghe Damste J.S."/>
            <person name="Mardanov A.V."/>
            <person name="Ravin N.V."/>
            <person name="Dedysh S.N."/>
        </authorList>
    </citation>
    <scope>NUCLEOTIDE SEQUENCE [LARGE SCALE GENOMIC DNA]</scope>
    <source>
        <strain evidence="3">PL17</strain>
    </source>
</reference>
<keyword evidence="3" id="KW-1185">Reference proteome</keyword>
<accession>A0A6M5YWP9</accession>